<feature type="transmembrane region" description="Helical" evidence="8">
    <location>
        <begin position="559"/>
        <end position="578"/>
    </location>
</feature>
<dbReference type="PRINTS" id="PR00702">
    <property type="entry name" value="ACRIFLAVINRP"/>
</dbReference>
<evidence type="ECO:0000256" key="3">
    <source>
        <dbReference type="ARBA" id="ARBA00022448"/>
    </source>
</evidence>
<dbReference type="SUPFAM" id="SSF82866">
    <property type="entry name" value="Multidrug efflux transporter AcrB transmembrane domain"/>
    <property type="match status" value="2"/>
</dbReference>
<sequence length="1083" mass="116101">MIAGILNFSVRQRWLVVLLVAAAAGFGLRSLQSLPIDAVPDITNTQVQINTLAPALSPYEVEKQVTYPVETALAGISGLQSTRSLSRNGFSQVTAIFTDSTDIYYARQQVLERLRAASEFLPEGAEPQMTPISTGLGEIYMWAVEYAPRKEGDTVRDGRPGWQADRSYFTPEGQRLATDLEKAAYLRTVQDWIIRPQLRTVPGVAGIDAIGGFVKQYHVQPDPAKLIGLGLSFADVAEALERNNASRGAGYIERGGEGYVVRSGGRLETLDDIRNVVVSTREGVPVRLRDIAEVLIGPELRTGSASTDGREVVIGTSLMLIGGNSRTVAEAVATKLREIGRSLPPGVQARPVLDRSQLVEATIRTVAKNLAEGAALVVVILFLLLGNLRAAVVTALVIPVAMLLTVTGMLEAGISANLMSMGALDFGLIVDGAVIIAENSLRHLAEKQHVLGRKLEVGERLETVAASAREMIRPSVFGQAIIILVYVPLLTFQGVEGKMFSPMALTVIIALIAAFILSITFVPAMIALVITGKVQEKDNWIIRILKGAYAPALRLSLRWPLPVAGAAAMLFAGSLLLGSRLGSEFIPQLDEGSLAVQALRIPSTALTQSQSMQYAVERELSRFPEVATVFSKTGTAEVAADPMPPNASDSFVILKPREAWPAPELAKEELVRRMQEVLDRLPGNNYEFTQPIQMRFNELLAGVRGDLAVKVFGEEFGPMLAAANQVAGVLRGIAGAEDVKVEQAAGLPFLEITVDKTEIARRGLNLAQVQEVIGTAIGGRPAGFVFEGDRRFAIVVRVPEALRADLEALRNLPVALPRGSREGAVPTVPLRSLASFRVTEGPNQVSRENGKRRVVVTANVRGRDIASLVAEAQARIEREVRLPTGYYITWGGQFENLAAAEKRLMVVVPGCFFLIFLLLYTALGSPRDALLVFSAVPLALTGGIAMLWLRDMPLSVSAAVGFIALSGVAVLNGLVMLNHIKQLRSEGLGREDAVRQGAMDRLRPVAMTALVASLGFVPMAIASGSGAEVQKPIATVVIGGLITATLLTLMVLPALYARFGSADPAPVLEPEALARTPKPLPAQ</sequence>
<evidence type="ECO:0000313" key="9">
    <source>
        <dbReference type="EMBL" id="MDN3568861.1"/>
    </source>
</evidence>
<feature type="transmembrane region" description="Helical" evidence="8">
    <location>
        <begin position="930"/>
        <end position="949"/>
    </location>
</feature>
<gene>
    <name evidence="9" type="ORF">QWZ14_31165</name>
</gene>
<dbReference type="Pfam" id="PF00873">
    <property type="entry name" value="ACR_tran"/>
    <property type="match status" value="1"/>
</dbReference>
<reference evidence="10" key="1">
    <citation type="journal article" date="2019" name="Int. J. Syst. Evol. Microbiol.">
        <title>The Global Catalogue of Microorganisms (GCM) 10K type strain sequencing project: providing services to taxonomists for standard genome sequencing and annotation.</title>
        <authorList>
            <consortium name="The Broad Institute Genomics Platform"/>
            <consortium name="The Broad Institute Genome Sequencing Center for Infectious Disease"/>
            <person name="Wu L."/>
            <person name="Ma J."/>
        </authorList>
    </citation>
    <scope>NUCLEOTIDE SEQUENCE [LARGE SCALE GENOMIC DNA]</scope>
    <source>
        <strain evidence="10">CECT 7131</strain>
    </source>
</reference>
<dbReference type="EMBL" id="JAUFPN010000309">
    <property type="protein sequence ID" value="MDN3568861.1"/>
    <property type="molecule type" value="Genomic_DNA"/>
</dbReference>
<feature type="transmembrane region" description="Helical" evidence="8">
    <location>
        <begin position="507"/>
        <end position="530"/>
    </location>
</feature>
<dbReference type="InterPro" id="IPR001036">
    <property type="entry name" value="Acrflvin-R"/>
</dbReference>
<organism evidence="9 10">
    <name type="scientific">Paeniroseomonas aquatica</name>
    <dbReference type="NCBI Taxonomy" id="373043"/>
    <lineage>
        <taxon>Bacteria</taxon>
        <taxon>Pseudomonadati</taxon>
        <taxon>Pseudomonadota</taxon>
        <taxon>Alphaproteobacteria</taxon>
        <taxon>Acetobacterales</taxon>
        <taxon>Acetobacteraceae</taxon>
        <taxon>Paeniroseomonas</taxon>
    </lineage>
</organism>
<name>A0ABT8AHE0_9PROT</name>
<evidence type="ECO:0000256" key="4">
    <source>
        <dbReference type="ARBA" id="ARBA00022475"/>
    </source>
</evidence>
<dbReference type="Gene3D" id="1.20.1640.10">
    <property type="entry name" value="Multidrug efflux transporter AcrB transmembrane domain"/>
    <property type="match status" value="3"/>
</dbReference>
<comment type="similarity">
    <text evidence="2">Belongs to the resistance-nodulation-cell division (RND) (TC 2.A.6) family.</text>
</comment>
<dbReference type="SUPFAM" id="SSF82693">
    <property type="entry name" value="Multidrug efflux transporter AcrB pore domain, PN1, PN2, PC1 and PC2 subdomains"/>
    <property type="match status" value="2"/>
</dbReference>
<keyword evidence="10" id="KW-1185">Reference proteome</keyword>
<feature type="transmembrane region" description="Helical" evidence="8">
    <location>
        <begin position="904"/>
        <end position="923"/>
    </location>
</feature>
<dbReference type="RefSeq" id="WP_290320983.1">
    <property type="nucleotide sequence ID" value="NZ_JAUFPN010000309.1"/>
</dbReference>
<dbReference type="Gene3D" id="3.30.70.1320">
    <property type="entry name" value="Multidrug efflux transporter AcrB pore domain like"/>
    <property type="match status" value="2"/>
</dbReference>
<keyword evidence="7 8" id="KW-0472">Membrane</keyword>
<feature type="transmembrane region" description="Helical" evidence="8">
    <location>
        <begin position="476"/>
        <end position="495"/>
    </location>
</feature>
<dbReference type="InterPro" id="IPR027463">
    <property type="entry name" value="AcrB_DN_DC_subdom"/>
</dbReference>
<keyword evidence="4" id="KW-1003">Cell membrane</keyword>
<protein>
    <submittedName>
        <fullName evidence="9">CusA/CzcA family heavy metal efflux RND transporter</fullName>
    </submittedName>
</protein>
<feature type="transmembrane region" description="Helical" evidence="8">
    <location>
        <begin position="392"/>
        <end position="410"/>
    </location>
</feature>
<keyword evidence="5 8" id="KW-0812">Transmembrane</keyword>
<accession>A0ABT8AHE0</accession>
<feature type="transmembrane region" description="Helical" evidence="8">
    <location>
        <begin position="955"/>
        <end position="977"/>
    </location>
</feature>
<dbReference type="Gene3D" id="3.30.70.1440">
    <property type="entry name" value="Multidrug efflux transporter AcrB pore domain"/>
    <property type="match status" value="1"/>
</dbReference>
<dbReference type="InterPro" id="IPR004763">
    <property type="entry name" value="CusA-like"/>
</dbReference>
<comment type="caution">
    <text evidence="9">The sequence shown here is derived from an EMBL/GenBank/DDBJ whole genome shotgun (WGS) entry which is preliminary data.</text>
</comment>
<dbReference type="Gene3D" id="3.30.70.1430">
    <property type="entry name" value="Multidrug efflux transporter AcrB pore domain"/>
    <property type="match status" value="2"/>
</dbReference>
<dbReference type="Gene3D" id="3.30.2090.10">
    <property type="entry name" value="Multidrug efflux transporter AcrB TolC docking domain, DN and DC subdomains"/>
    <property type="match status" value="2"/>
</dbReference>
<evidence type="ECO:0000256" key="2">
    <source>
        <dbReference type="ARBA" id="ARBA00010942"/>
    </source>
</evidence>
<dbReference type="SUPFAM" id="SSF82714">
    <property type="entry name" value="Multidrug efflux transporter AcrB TolC docking domain, DN and DC subdomains"/>
    <property type="match status" value="2"/>
</dbReference>
<dbReference type="NCBIfam" id="TIGR00914">
    <property type="entry name" value="2A0601"/>
    <property type="match status" value="1"/>
</dbReference>
<proteinExistence type="inferred from homology"/>
<evidence type="ECO:0000256" key="5">
    <source>
        <dbReference type="ARBA" id="ARBA00022692"/>
    </source>
</evidence>
<feature type="transmembrane region" description="Helical" evidence="8">
    <location>
        <begin position="1005"/>
        <end position="1027"/>
    </location>
</feature>
<feature type="transmembrane region" description="Helical" evidence="8">
    <location>
        <begin position="1033"/>
        <end position="1056"/>
    </location>
</feature>
<evidence type="ECO:0000256" key="6">
    <source>
        <dbReference type="ARBA" id="ARBA00022989"/>
    </source>
</evidence>
<keyword evidence="6 8" id="KW-1133">Transmembrane helix</keyword>
<evidence type="ECO:0000313" key="10">
    <source>
        <dbReference type="Proteomes" id="UP001529369"/>
    </source>
</evidence>
<evidence type="ECO:0000256" key="8">
    <source>
        <dbReference type="SAM" id="Phobius"/>
    </source>
</evidence>
<evidence type="ECO:0000256" key="7">
    <source>
        <dbReference type="ARBA" id="ARBA00023136"/>
    </source>
</evidence>
<evidence type="ECO:0000256" key="1">
    <source>
        <dbReference type="ARBA" id="ARBA00004651"/>
    </source>
</evidence>
<dbReference type="PANTHER" id="PTHR32063:SF24">
    <property type="entry name" value="CATION EFFLUX SYSTEM (ACRB_ACRD_ACRF FAMILY)"/>
    <property type="match status" value="1"/>
</dbReference>
<dbReference type="PANTHER" id="PTHR32063">
    <property type="match status" value="1"/>
</dbReference>
<comment type="subcellular location">
    <subcellularLocation>
        <location evidence="1">Cell membrane</location>
        <topology evidence="1">Multi-pass membrane protein</topology>
    </subcellularLocation>
</comment>
<keyword evidence="3" id="KW-0813">Transport</keyword>
<dbReference type="Proteomes" id="UP001529369">
    <property type="component" value="Unassembled WGS sequence"/>
</dbReference>